<dbReference type="OrthoDB" id="5954868at2759"/>
<gene>
    <name evidence="1" type="ORF">FBUS_11035</name>
</gene>
<protein>
    <submittedName>
        <fullName evidence="1">Uncharacterized protein</fullName>
    </submittedName>
</protein>
<name>A0A8E0RQ83_9TREM</name>
<proteinExistence type="predicted"/>
<comment type="caution">
    <text evidence="1">The sequence shown here is derived from an EMBL/GenBank/DDBJ whole genome shotgun (WGS) entry which is preliminary data.</text>
</comment>
<keyword evidence="2" id="KW-1185">Reference proteome</keyword>
<feature type="non-terminal residue" evidence="1">
    <location>
        <position position="218"/>
    </location>
</feature>
<accession>A0A8E0RQ83</accession>
<organism evidence="1 2">
    <name type="scientific">Fasciolopsis buskii</name>
    <dbReference type="NCBI Taxonomy" id="27845"/>
    <lineage>
        <taxon>Eukaryota</taxon>
        <taxon>Metazoa</taxon>
        <taxon>Spiralia</taxon>
        <taxon>Lophotrochozoa</taxon>
        <taxon>Platyhelminthes</taxon>
        <taxon>Trematoda</taxon>
        <taxon>Digenea</taxon>
        <taxon>Plagiorchiida</taxon>
        <taxon>Echinostomata</taxon>
        <taxon>Echinostomatoidea</taxon>
        <taxon>Fasciolidae</taxon>
        <taxon>Fasciolopsis</taxon>
    </lineage>
</organism>
<dbReference type="EMBL" id="LUCM01009800">
    <property type="protein sequence ID" value="KAA0186368.1"/>
    <property type="molecule type" value="Genomic_DNA"/>
</dbReference>
<sequence length="218" mass="24124">GDSFRRGFDLFLSVPFDLLEHSFGINESGPPPKLLPGTRANLLGFSAGRFSPSSNVSSPNEFDAAVLEALKRFSTLTESNNGLFMYETQSELLNCWSSEIRQVFANHMLNGQDWFPCHDATQVLLQSTFGLVLSSSNYDQPNVPPSVGWGAQLMLSLATGAIPVMVGSSVLPFEEAVSSEMWSRAVLRIPRARMYELGAILESIPEHHRVEMRRQVCN</sequence>
<evidence type="ECO:0000313" key="2">
    <source>
        <dbReference type="Proteomes" id="UP000728185"/>
    </source>
</evidence>
<dbReference type="Proteomes" id="UP000728185">
    <property type="component" value="Unassembled WGS sequence"/>
</dbReference>
<evidence type="ECO:0000313" key="1">
    <source>
        <dbReference type="EMBL" id="KAA0186368.1"/>
    </source>
</evidence>
<reference evidence="1" key="1">
    <citation type="submission" date="2019-05" db="EMBL/GenBank/DDBJ databases">
        <title>Annotation for the trematode Fasciolopsis buski.</title>
        <authorList>
            <person name="Choi Y.-J."/>
        </authorList>
    </citation>
    <scope>NUCLEOTIDE SEQUENCE</scope>
    <source>
        <strain evidence="1">HT</strain>
        <tissue evidence="1">Whole worm</tissue>
    </source>
</reference>
<dbReference type="AlphaFoldDB" id="A0A8E0RQ83"/>